<comment type="caution">
    <text evidence="3">The sequence shown here is derived from an EMBL/GenBank/DDBJ whole genome shotgun (WGS) entry which is preliminary data.</text>
</comment>
<dbReference type="InterPro" id="IPR017969">
    <property type="entry name" value="Heavy-metal-associated_CS"/>
</dbReference>
<dbReference type="FunFam" id="3.30.70.100:FF:000001">
    <property type="entry name" value="ATPase copper transporting beta"/>
    <property type="match status" value="1"/>
</dbReference>
<dbReference type="CDD" id="cd00371">
    <property type="entry name" value="HMA"/>
    <property type="match status" value="1"/>
</dbReference>
<gene>
    <name evidence="3" type="ORF">QJ521_05680</name>
</gene>
<evidence type="ECO:0000313" key="3">
    <source>
        <dbReference type="EMBL" id="MDI6453044.1"/>
    </source>
</evidence>
<evidence type="ECO:0000259" key="2">
    <source>
        <dbReference type="PROSITE" id="PS50846"/>
    </source>
</evidence>
<dbReference type="PROSITE" id="PS50846">
    <property type="entry name" value="HMA_2"/>
    <property type="match status" value="1"/>
</dbReference>
<dbReference type="SUPFAM" id="SSF55008">
    <property type="entry name" value="HMA, heavy metal-associated domain"/>
    <property type="match status" value="1"/>
</dbReference>
<dbReference type="Gene3D" id="3.30.70.100">
    <property type="match status" value="1"/>
</dbReference>
<dbReference type="EMBL" id="JASCXW010000016">
    <property type="protein sequence ID" value="MDI6453044.1"/>
    <property type="molecule type" value="Genomic_DNA"/>
</dbReference>
<dbReference type="Proteomes" id="UP001431532">
    <property type="component" value="Unassembled WGS sequence"/>
</dbReference>
<dbReference type="PROSITE" id="PS01047">
    <property type="entry name" value="HMA_1"/>
    <property type="match status" value="1"/>
</dbReference>
<dbReference type="InterPro" id="IPR036163">
    <property type="entry name" value="HMA_dom_sf"/>
</dbReference>
<reference evidence="3" key="1">
    <citation type="submission" date="2023-05" db="EMBL/GenBank/DDBJ databases">
        <title>Mariniplasma microaerophilum sp. nov., a novel anaerobic mollicute isolated from terrestrial mud volcano, Taman Peninsula, Russia.</title>
        <authorList>
            <person name="Khomyakova M.A."/>
            <person name="Merkel A.Y."/>
            <person name="Slobodkin A.I."/>
        </authorList>
    </citation>
    <scope>NUCLEOTIDE SEQUENCE</scope>
    <source>
        <strain evidence="3">M4Ah</strain>
    </source>
</reference>
<keyword evidence="4" id="KW-1185">Reference proteome</keyword>
<dbReference type="InterPro" id="IPR006121">
    <property type="entry name" value="HMA_dom"/>
</dbReference>
<feature type="domain" description="HMA" evidence="2">
    <location>
        <begin position="2"/>
        <end position="68"/>
    </location>
</feature>
<accession>A0AAW6U8Q8</accession>
<dbReference type="Pfam" id="PF00403">
    <property type="entry name" value="HMA"/>
    <property type="match status" value="1"/>
</dbReference>
<dbReference type="RefSeq" id="WP_282839472.1">
    <property type="nucleotide sequence ID" value="NZ_JASCXW010000016.1"/>
</dbReference>
<organism evidence="3 4">
    <name type="scientific">Peloplasma aerotolerans</name>
    <dbReference type="NCBI Taxonomy" id="3044389"/>
    <lineage>
        <taxon>Bacteria</taxon>
        <taxon>Bacillati</taxon>
        <taxon>Mycoplasmatota</taxon>
        <taxon>Mollicutes</taxon>
        <taxon>Acholeplasmatales</taxon>
        <taxon>Acholeplasmataceae</taxon>
        <taxon>Peloplasma</taxon>
    </lineage>
</organism>
<dbReference type="AlphaFoldDB" id="A0AAW6U8Q8"/>
<keyword evidence="1" id="KW-0479">Metal-binding</keyword>
<sequence length="71" mass="8030">MKKTMIQLETLTCPSCIKRIEGTLEKTKGVNRVEVKFNSSKVEIDYDEESISVDNLSHILVKLGYKVLSAK</sequence>
<evidence type="ECO:0000313" key="4">
    <source>
        <dbReference type="Proteomes" id="UP001431532"/>
    </source>
</evidence>
<dbReference type="GO" id="GO:0046872">
    <property type="term" value="F:metal ion binding"/>
    <property type="evidence" value="ECO:0007669"/>
    <property type="project" value="UniProtKB-KW"/>
</dbReference>
<protein>
    <submittedName>
        <fullName evidence="3">Heavy metal-associated domain-containing protein</fullName>
    </submittedName>
</protein>
<evidence type="ECO:0000256" key="1">
    <source>
        <dbReference type="ARBA" id="ARBA00022723"/>
    </source>
</evidence>
<proteinExistence type="predicted"/>
<name>A0AAW6U8Q8_9MOLU</name>